<name>A0A3B1AQS6_9ZZZZ</name>
<dbReference type="AlphaFoldDB" id="A0A3B1AQS6"/>
<accession>A0A3B1AQS6</accession>
<evidence type="ECO:0000256" key="1">
    <source>
        <dbReference type="SAM" id="MobiDB-lite"/>
    </source>
</evidence>
<dbReference type="EMBL" id="UOFW01000076">
    <property type="protein sequence ID" value="VAX04071.1"/>
    <property type="molecule type" value="Genomic_DNA"/>
</dbReference>
<dbReference type="EC" id="3.5.1.28" evidence="2"/>
<dbReference type="Gene3D" id="2.60.40.3500">
    <property type="match status" value="1"/>
</dbReference>
<sequence length="629" mass="70806">MVKESQRSHVRAKLLENKLQEKIRKHLSFHRGKTILLRSSVLTAVFFVLSSNIAQAEVKIIDVRTGLHPDKTRIVLELSEVAFYQISYFNSSAPGDFKEVTIDLRETPGKGNVASLVKKAEVIGLLERISVEDHEGGVRLRIFLRKTATVDRSFMLKPEQGVQYRLVFDLKAVTAAEWARQVILTAPQKMMPQPQPQPVTIISPAPAVAPIVPALSEEVPPQSGEIPPPEPQQEKQAPETYDDMMTGESNFTLSGYIEVEGRGFTQSSFSPQPKDWTVSFALEPLLEYVSDSGDSQVMFRPFGRFDVNDKGRSHFDIRELNWTGTADQWQVTVGIDTVFWGVTEANHLVDIINQNDNLEDIDQEDKLGQPMITVAYDSAFGVFSAYVMTYFRERRYPGVNGRLRLPLTVDYSQTQYESGSEKWQTDFAVRWTHVIGNVDIGLYHFKGTSREPELILGTDGNNNAILIPRYNLIDQTGLDIQGTFDDILIKFEAIRRSGQNSEIGSDYWAMTGGIEYSFYGIGGGASDIGLLAEYLYDDRGPQATTAFEDDLFMGMRWAANDIDSTQLLVGAIFDLGSSAKFINIEGSRRIGDDWNITLDARFFMGVPVMDPIYPLSRDDFFQIRLARYF</sequence>
<reference evidence="2" key="1">
    <citation type="submission" date="2018-06" db="EMBL/GenBank/DDBJ databases">
        <authorList>
            <person name="Zhirakovskaya E."/>
        </authorList>
    </citation>
    <scope>NUCLEOTIDE SEQUENCE</scope>
</reference>
<protein>
    <submittedName>
        <fullName evidence="2">N-acetylmuramoyl-L-alanine amidase</fullName>
        <ecNumber evidence="2">3.5.1.28</ecNumber>
    </submittedName>
</protein>
<keyword evidence="2" id="KW-0378">Hydrolase</keyword>
<dbReference type="GO" id="GO:0008745">
    <property type="term" value="F:N-acetylmuramoyl-L-alanine amidase activity"/>
    <property type="evidence" value="ECO:0007669"/>
    <property type="project" value="UniProtKB-EC"/>
</dbReference>
<organism evidence="2">
    <name type="scientific">hydrothermal vent metagenome</name>
    <dbReference type="NCBI Taxonomy" id="652676"/>
    <lineage>
        <taxon>unclassified sequences</taxon>
        <taxon>metagenomes</taxon>
        <taxon>ecological metagenomes</taxon>
    </lineage>
</organism>
<proteinExistence type="predicted"/>
<gene>
    <name evidence="2" type="ORF">MNBD_ALPHA03-602</name>
</gene>
<feature type="region of interest" description="Disordered" evidence="1">
    <location>
        <begin position="218"/>
        <end position="238"/>
    </location>
</feature>
<evidence type="ECO:0000313" key="2">
    <source>
        <dbReference type="EMBL" id="VAX04071.1"/>
    </source>
</evidence>